<dbReference type="Proteomes" id="UP000011083">
    <property type="component" value="Unassembled WGS sequence"/>
</dbReference>
<dbReference type="Gene3D" id="3.30.50.10">
    <property type="entry name" value="Erythroid Transcription Factor GATA-1, subunit A"/>
    <property type="match status" value="1"/>
</dbReference>
<dbReference type="KEGG" id="acan:ACA1_039200"/>
<dbReference type="PROSITE" id="PS00344">
    <property type="entry name" value="GATA_ZN_FINGER_1"/>
    <property type="match status" value="1"/>
</dbReference>
<reference evidence="7 8" key="1">
    <citation type="journal article" date="2013" name="Genome Biol.">
        <title>Genome of Acanthamoeba castellanii highlights extensive lateral gene transfer and early evolution of tyrosine kinase signaling.</title>
        <authorList>
            <person name="Clarke M."/>
            <person name="Lohan A.J."/>
            <person name="Liu B."/>
            <person name="Lagkouvardos I."/>
            <person name="Roy S."/>
            <person name="Zafar N."/>
            <person name="Bertelli C."/>
            <person name="Schilde C."/>
            <person name="Kianianmomeni A."/>
            <person name="Burglin T.R."/>
            <person name="Frech C."/>
            <person name="Turcotte B."/>
            <person name="Kopec K.O."/>
            <person name="Synnott J.M."/>
            <person name="Choo C."/>
            <person name="Paponov I."/>
            <person name="Finkler A."/>
            <person name="Soon Heng Tan C."/>
            <person name="Hutchins A.P."/>
            <person name="Weinmeier T."/>
            <person name="Rattei T."/>
            <person name="Chu J.S."/>
            <person name="Gimenez G."/>
            <person name="Irimia M."/>
            <person name="Rigden D.J."/>
            <person name="Fitzpatrick D.A."/>
            <person name="Lorenzo-Morales J."/>
            <person name="Bateman A."/>
            <person name="Chiu C.H."/>
            <person name="Tang P."/>
            <person name="Hegemann P."/>
            <person name="Fromm H."/>
            <person name="Raoult D."/>
            <person name="Greub G."/>
            <person name="Miranda-Saavedra D."/>
            <person name="Chen N."/>
            <person name="Nash P."/>
            <person name="Ginger M.L."/>
            <person name="Horn M."/>
            <person name="Schaap P."/>
            <person name="Caler L."/>
            <person name="Loftus B."/>
        </authorList>
    </citation>
    <scope>NUCLEOTIDE SEQUENCE [LARGE SCALE GENOMIC DNA]</scope>
    <source>
        <strain evidence="7 8">Neff</strain>
    </source>
</reference>
<dbReference type="GeneID" id="14925447"/>
<protein>
    <submittedName>
        <fullName evidence="7">GATA zinc finger domain containing protein</fullName>
    </submittedName>
</protein>
<dbReference type="InterPro" id="IPR051140">
    <property type="entry name" value="GATA_TF"/>
</dbReference>
<name>L8HI93_ACACF</name>
<dbReference type="GO" id="GO:0006355">
    <property type="term" value="P:regulation of DNA-templated transcription"/>
    <property type="evidence" value="ECO:0007669"/>
    <property type="project" value="InterPro"/>
</dbReference>
<keyword evidence="1" id="KW-0479">Metal-binding</keyword>
<proteinExistence type="predicted"/>
<evidence type="ECO:0000313" key="8">
    <source>
        <dbReference type="Proteomes" id="UP000011083"/>
    </source>
</evidence>
<keyword evidence="2 4" id="KW-0863">Zinc-finger</keyword>
<evidence type="ECO:0000256" key="5">
    <source>
        <dbReference type="SAM" id="MobiDB-lite"/>
    </source>
</evidence>
<evidence type="ECO:0000256" key="2">
    <source>
        <dbReference type="ARBA" id="ARBA00022771"/>
    </source>
</evidence>
<evidence type="ECO:0000256" key="1">
    <source>
        <dbReference type="ARBA" id="ARBA00022723"/>
    </source>
</evidence>
<dbReference type="AlphaFoldDB" id="L8HI93"/>
<dbReference type="InterPro" id="IPR013088">
    <property type="entry name" value="Znf_NHR/GATA"/>
</dbReference>
<organism evidence="7 8">
    <name type="scientific">Acanthamoeba castellanii (strain ATCC 30010 / Neff)</name>
    <dbReference type="NCBI Taxonomy" id="1257118"/>
    <lineage>
        <taxon>Eukaryota</taxon>
        <taxon>Amoebozoa</taxon>
        <taxon>Discosea</taxon>
        <taxon>Longamoebia</taxon>
        <taxon>Centramoebida</taxon>
        <taxon>Acanthamoebidae</taxon>
        <taxon>Acanthamoeba</taxon>
    </lineage>
</organism>
<dbReference type="PANTHER" id="PTHR45658">
    <property type="entry name" value="GATA TRANSCRIPTION FACTOR"/>
    <property type="match status" value="1"/>
</dbReference>
<feature type="domain" description="GATA-type" evidence="6">
    <location>
        <begin position="109"/>
        <end position="144"/>
    </location>
</feature>
<dbReference type="SMART" id="SM00401">
    <property type="entry name" value="ZnF_GATA"/>
    <property type="match status" value="1"/>
</dbReference>
<accession>L8HI93</accession>
<evidence type="ECO:0000259" key="6">
    <source>
        <dbReference type="PROSITE" id="PS50114"/>
    </source>
</evidence>
<dbReference type="SUPFAM" id="SSF57716">
    <property type="entry name" value="Glucocorticoid receptor-like (DNA-binding domain)"/>
    <property type="match status" value="1"/>
</dbReference>
<evidence type="ECO:0000256" key="4">
    <source>
        <dbReference type="PROSITE-ProRule" id="PRU00094"/>
    </source>
</evidence>
<feature type="compositionally biased region" description="Polar residues" evidence="5">
    <location>
        <begin position="183"/>
        <end position="199"/>
    </location>
</feature>
<dbReference type="PROSITE" id="PS50114">
    <property type="entry name" value="GATA_ZN_FINGER_2"/>
    <property type="match status" value="1"/>
</dbReference>
<dbReference type="EMBL" id="KB007822">
    <property type="protein sequence ID" value="ELR24418.1"/>
    <property type="molecule type" value="Genomic_DNA"/>
</dbReference>
<dbReference type="GO" id="GO:0008270">
    <property type="term" value="F:zinc ion binding"/>
    <property type="evidence" value="ECO:0007669"/>
    <property type="project" value="UniProtKB-KW"/>
</dbReference>
<gene>
    <name evidence="7" type="ORF">ACA1_039200</name>
</gene>
<evidence type="ECO:0000256" key="3">
    <source>
        <dbReference type="ARBA" id="ARBA00022833"/>
    </source>
</evidence>
<evidence type="ECO:0000313" key="7">
    <source>
        <dbReference type="EMBL" id="ELR24418.1"/>
    </source>
</evidence>
<dbReference type="InterPro" id="IPR000679">
    <property type="entry name" value="Znf_GATA"/>
</dbReference>
<dbReference type="Pfam" id="PF00320">
    <property type="entry name" value="GATA"/>
    <property type="match status" value="1"/>
</dbReference>
<dbReference type="RefSeq" id="XP_004354806.1">
    <property type="nucleotide sequence ID" value="XM_004354754.1"/>
</dbReference>
<dbReference type="VEuPathDB" id="AmoebaDB:ACA1_039200"/>
<feature type="region of interest" description="Disordered" evidence="5">
    <location>
        <begin position="148"/>
        <end position="205"/>
    </location>
</feature>
<dbReference type="GO" id="GO:0043565">
    <property type="term" value="F:sequence-specific DNA binding"/>
    <property type="evidence" value="ECO:0007669"/>
    <property type="project" value="InterPro"/>
</dbReference>
<dbReference type="OrthoDB" id="2162994at2759"/>
<keyword evidence="8" id="KW-1185">Reference proteome</keyword>
<sequence length="205" mass="22612">MQKPSDMHRYLSRFSVTRTNSPLAQGDEATRQAKLLSEVATVANTLTRLHLKQQLRGRLGAEEMRLMTTSAHLLEIDLLRLQHDLSSSTTHHQPVPVSRPGRKKRVSRTFADKACQHCKSQHTSQWRTGPSGPSTLCNACGIRYARNRRRSRGEDGDGGSPTHLGDEEPAASSATVQPHCAPGSSSRAPDTPRSPQRSTVYDLLN</sequence>
<keyword evidence="3" id="KW-0862">Zinc</keyword>
<feature type="region of interest" description="Disordered" evidence="5">
    <location>
        <begin position="87"/>
        <end position="107"/>
    </location>
</feature>
<dbReference type="CDD" id="cd00202">
    <property type="entry name" value="ZnF_GATA"/>
    <property type="match status" value="1"/>
</dbReference>